<keyword evidence="3" id="KW-0131">Cell cycle</keyword>
<dbReference type="PANTHER" id="PTHR13255">
    <property type="entry name" value="ATAXIN-10"/>
    <property type="match status" value="1"/>
</dbReference>
<dbReference type="OrthoDB" id="379794at2759"/>
<organism evidence="8 9">
    <name type="scientific">Lachancea mirantina</name>
    <dbReference type="NCBI Taxonomy" id="1230905"/>
    <lineage>
        <taxon>Eukaryota</taxon>
        <taxon>Fungi</taxon>
        <taxon>Dikarya</taxon>
        <taxon>Ascomycota</taxon>
        <taxon>Saccharomycotina</taxon>
        <taxon>Saccharomycetes</taxon>
        <taxon>Saccharomycetales</taxon>
        <taxon>Saccharomycetaceae</taxon>
        <taxon>Lachancea</taxon>
    </lineage>
</organism>
<dbReference type="SUPFAM" id="SSF48371">
    <property type="entry name" value="ARM repeat"/>
    <property type="match status" value="1"/>
</dbReference>
<comment type="similarity">
    <text evidence="1">Belongs to the ataxin-10 family.</text>
</comment>
<evidence type="ECO:0000256" key="1">
    <source>
        <dbReference type="ARBA" id="ARBA00008384"/>
    </source>
</evidence>
<keyword evidence="9" id="KW-1185">Reference proteome</keyword>
<dbReference type="InterPro" id="IPR011989">
    <property type="entry name" value="ARM-like"/>
</dbReference>
<accession>A0A1G4JCS2</accession>
<evidence type="ECO:0000256" key="2">
    <source>
        <dbReference type="ARBA" id="ARBA00022618"/>
    </source>
</evidence>
<dbReference type="Pfam" id="PF09759">
    <property type="entry name" value="Atx10homo_assoc"/>
    <property type="match status" value="1"/>
</dbReference>
<evidence type="ECO:0000256" key="3">
    <source>
        <dbReference type="ARBA" id="ARBA00023306"/>
    </source>
</evidence>
<dbReference type="InterPro" id="IPR019156">
    <property type="entry name" value="Ataxin-10_domain"/>
</dbReference>
<dbReference type="PANTHER" id="PTHR13255:SF0">
    <property type="entry name" value="ATAXIN-10"/>
    <property type="match status" value="1"/>
</dbReference>
<evidence type="ECO:0000256" key="4">
    <source>
        <dbReference type="ARBA" id="ARBA00044746"/>
    </source>
</evidence>
<evidence type="ECO:0000259" key="7">
    <source>
        <dbReference type="Pfam" id="PF09759"/>
    </source>
</evidence>
<dbReference type="EMBL" id="LT598463">
    <property type="protein sequence ID" value="SCU87924.1"/>
    <property type="molecule type" value="Genomic_DNA"/>
</dbReference>
<keyword evidence="2" id="KW-0132">Cell division</keyword>
<evidence type="ECO:0000313" key="9">
    <source>
        <dbReference type="Proteomes" id="UP000191024"/>
    </source>
</evidence>
<dbReference type="Gene3D" id="1.25.10.10">
    <property type="entry name" value="Leucine-rich Repeat Variant"/>
    <property type="match status" value="1"/>
</dbReference>
<sequence length="520" mass="59119">MLGHEIQDLKRISTWFRDLPGEKGFDEVLSSLNRMVITSSQDEVYRAKLAGQEEIWINIGNCLDEFSEAVTSIPEIKDCSVRIVRGIVLLARNLAVHDKKITQELSIVTKSINTFNNLAAVSSHSDMKAALYLTMLEFFCNAFKSVPDVTEVDFNNLTLFLLYPLEEDMDISREERFLVLLNILASQENSLSRMLKSGDSLDVFSTVIVREILLKTLEISASNDHSAHQNFPSRTLLAISVFKKFVCHESFAIYILSLQANDEQRLLNYLKASQLVLTSTSDWNNHELTGIMTWCLATLKNLNYDVQRYFKLEQDSEDHALPLHQKLLATLDILTALSQFEQVRQYMSFYNGIEVIIDILRCLHENAIRFQIIRSTAGQVSKIKAFNNMGRRIEDPEKFKKRIDSVTGKINATNFPECKLLLVEVLSFLVFEQTKAQDAVREAGGLQLILSNCLIDDNDPFIKERCITCIKFLLQNNTENQNIVRDLEAQSVVQDDALEAAGLQVSLDSSGKLFINEPRE</sequence>
<dbReference type="GO" id="GO:0051301">
    <property type="term" value="P:cell division"/>
    <property type="evidence" value="ECO:0007669"/>
    <property type="project" value="UniProtKB-KW"/>
</dbReference>
<name>A0A1G4JCS2_9SACH</name>
<dbReference type="InterPro" id="IPR016024">
    <property type="entry name" value="ARM-type_fold"/>
</dbReference>
<reference evidence="8 9" key="1">
    <citation type="submission" date="2016-03" db="EMBL/GenBank/DDBJ databases">
        <authorList>
            <person name="Devillers H."/>
        </authorList>
    </citation>
    <scope>NUCLEOTIDE SEQUENCE [LARGE SCALE GENOMIC DNA]</scope>
    <source>
        <strain evidence="8">CBS 11717</strain>
    </source>
</reference>
<evidence type="ECO:0000256" key="5">
    <source>
        <dbReference type="ARBA" id="ARBA00044801"/>
    </source>
</evidence>
<comment type="function">
    <text evidence="4">May play a role in the regulation of cytokinesis.</text>
</comment>
<dbReference type="AlphaFoldDB" id="A0A1G4JCS2"/>
<dbReference type="InterPro" id="IPR051374">
    <property type="entry name" value="Ataxin-10/CTR86_families"/>
</dbReference>
<evidence type="ECO:0000313" key="8">
    <source>
        <dbReference type="EMBL" id="SCU87924.1"/>
    </source>
</evidence>
<protein>
    <recommendedName>
        <fullName evidence="5">Ataxin-10 homolog</fullName>
    </recommendedName>
    <alternativeName>
        <fullName evidence="6">Copper transport protein 86</fullName>
    </alternativeName>
</protein>
<dbReference type="Proteomes" id="UP000191024">
    <property type="component" value="Chromosome D"/>
</dbReference>
<dbReference type="GO" id="GO:0005829">
    <property type="term" value="C:cytosol"/>
    <property type="evidence" value="ECO:0007669"/>
    <property type="project" value="TreeGrafter"/>
</dbReference>
<evidence type="ECO:0000256" key="6">
    <source>
        <dbReference type="ARBA" id="ARBA00044805"/>
    </source>
</evidence>
<feature type="domain" description="Ataxin-10" evidence="7">
    <location>
        <begin position="418"/>
        <end position="513"/>
    </location>
</feature>
<gene>
    <name evidence="8" type="ORF">LAMI_0D08042G</name>
</gene>
<proteinExistence type="inferred from homology"/>